<feature type="region of interest" description="Disordered" evidence="1">
    <location>
        <begin position="430"/>
        <end position="472"/>
    </location>
</feature>
<feature type="compositionally biased region" description="Basic and acidic residues" evidence="1">
    <location>
        <begin position="433"/>
        <end position="447"/>
    </location>
</feature>
<proteinExistence type="predicted"/>
<feature type="domain" description="Azaphilone pigments biosynthesis cluster protein L N-terminal" evidence="2">
    <location>
        <begin position="5"/>
        <end position="148"/>
    </location>
</feature>
<dbReference type="AlphaFoldDB" id="A0A9W9F6C6"/>
<evidence type="ECO:0000259" key="2">
    <source>
        <dbReference type="Pfam" id="PF17111"/>
    </source>
</evidence>
<dbReference type="GO" id="GO:0006355">
    <property type="term" value="P:regulation of DNA-templated transcription"/>
    <property type="evidence" value="ECO:0007669"/>
    <property type="project" value="InterPro"/>
</dbReference>
<dbReference type="PANTHER" id="PTHR36167">
    <property type="entry name" value="C2H2 FINGER DOMAIN TRANSCRIPTION FACTOR (EUROFUNG)-RELATED"/>
    <property type="match status" value="1"/>
</dbReference>
<gene>
    <name evidence="3" type="ORF">N7456_010309</name>
</gene>
<dbReference type="PANTHER" id="PTHR36167:SF3">
    <property type="entry name" value="C2H2 FINGER DOMAIN TRANSCRIPTION FACTOR (EUROFUNG)-RELATED"/>
    <property type="match status" value="1"/>
</dbReference>
<feature type="compositionally biased region" description="Polar residues" evidence="1">
    <location>
        <begin position="222"/>
        <end position="243"/>
    </location>
</feature>
<dbReference type="EMBL" id="JAPQKH010000006">
    <property type="protein sequence ID" value="KAJ5094448.1"/>
    <property type="molecule type" value="Genomic_DNA"/>
</dbReference>
<sequence length="539" mass="60827">MSGLEALGVAASIIQVADLGATLSVKLFSFYQRFKSSNDSIQLLSTEIALVSAILRELGDNLKKEDAAKLCSAEAFRTLNQVLDQSRGILTEIKKLIDDNDQSASGRFQRITGKFRIALLEPDLDRLKGSLERLKSTMLLLLNVISYAVQIRNHSFPPLIQEQRDFIQSVLANRDMKNLQTRELDSTDSEGVSTDRAYRKSRRSRTKRTSSKKADPIKPRTKSSNQNTSRDQSPSISDNSQYKIKNGKVLVPRNRSTASLEVDGSTESDSSILDDEVEDYDALIRSILNEIESCRDQLDKERHSRLRNGVLNVHSGEIMRLLNEHGDSLVVDYSLFEPSNGNKKMSEGSRRARITSPTVKLKQIVHNVYFANPMIFGAVSSSVESYSDSEDSHFSGSESSSVKRFWASHRVPGRQVRRISEREEGGFSISEDIPTKERRQITSRREQQSLARNRPMKRHKEQRVRQQGKKHDGYEADGEFIYSSNTPHPVRASIEDPGNLVSRQPLSEDLSLPGTLETLLKQWTTLDSTEIQRGQMSFF</sequence>
<dbReference type="InterPro" id="IPR031348">
    <property type="entry name" value="PigL_N"/>
</dbReference>
<evidence type="ECO:0000313" key="3">
    <source>
        <dbReference type="EMBL" id="KAJ5094448.1"/>
    </source>
</evidence>
<feature type="region of interest" description="Disordered" evidence="1">
    <location>
        <begin position="181"/>
        <end position="250"/>
    </location>
</feature>
<organism evidence="3 4">
    <name type="scientific">Penicillium angulare</name>
    <dbReference type="NCBI Taxonomy" id="116970"/>
    <lineage>
        <taxon>Eukaryota</taxon>
        <taxon>Fungi</taxon>
        <taxon>Dikarya</taxon>
        <taxon>Ascomycota</taxon>
        <taxon>Pezizomycotina</taxon>
        <taxon>Eurotiomycetes</taxon>
        <taxon>Eurotiomycetidae</taxon>
        <taxon>Eurotiales</taxon>
        <taxon>Aspergillaceae</taxon>
        <taxon>Penicillium</taxon>
    </lineage>
</organism>
<feature type="compositionally biased region" description="Basic residues" evidence="1">
    <location>
        <begin position="199"/>
        <end position="211"/>
    </location>
</feature>
<feature type="compositionally biased region" description="Basic residues" evidence="1">
    <location>
        <begin position="454"/>
        <end position="468"/>
    </location>
</feature>
<accession>A0A9W9F6C6</accession>
<dbReference type="Pfam" id="PF17111">
    <property type="entry name" value="PigL_N"/>
    <property type="match status" value="1"/>
</dbReference>
<dbReference type="OrthoDB" id="5431013at2759"/>
<protein>
    <recommendedName>
        <fullName evidence="2">Azaphilone pigments biosynthesis cluster protein L N-terminal domain-containing protein</fullName>
    </recommendedName>
</protein>
<reference evidence="3" key="2">
    <citation type="journal article" date="2023" name="IMA Fungus">
        <title>Comparative genomic study of the Penicillium genus elucidates a diverse pangenome and 15 lateral gene transfer events.</title>
        <authorList>
            <person name="Petersen C."/>
            <person name="Sorensen T."/>
            <person name="Nielsen M.R."/>
            <person name="Sondergaard T.E."/>
            <person name="Sorensen J.L."/>
            <person name="Fitzpatrick D.A."/>
            <person name="Frisvad J.C."/>
            <person name="Nielsen K.L."/>
        </authorList>
    </citation>
    <scope>NUCLEOTIDE SEQUENCE</scope>
    <source>
        <strain evidence="3">IBT 30069</strain>
    </source>
</reference>
<name>A0A9W9F6C6_9EURO</name>
<evidence type="ECO:0000256" key="1">
    <source>
        <dbReference type="SAM" id="MobiDB-lite"/>
    </source>
</evidence>
<reference evidence="3" key="1">
    <citation type="submission" date="2022-11" db="EMBL/GenBank/DDBJ databases">
        <authorList>
            <person name="Petersen C."/>
        </authorList>
    </citation>
    <scope>NUCLEOTIDE SEQUENCE</scope>
    <source>
        <strain evidence="3">IBT 30069</strain>
    </source>
</reference>
<comment type="caution">
    <text evidence="3">The sequence shown here is derived from an EMBL/GenBank/DDBJ whole genome shotgun (WGS) entry which is preliminary data.</text>
</comment>
<keyword evidence="4" id="KW-1185">Reference proteome</keyword>
<dbReference type="InterPro" id="IPR039327">
    <property type="entry name" value="CON7-like"/>
</dbReference>
<dbReference type="Proteomes" id="UP001149165">
    <property type="component" value="Unassembled WGS sequence"/>
</dbReference>
<evidence type="ECO:0000313" key="4">
    <source>
        <dbReference type="Proteomes" id="UP001149165"/>
    </source>
</evidence>